<evidence type="ECO:0000256" key="7">
    <source>
        <dbReference type="ARBA" id="ARBA00022777"/>
    </source>
</evidence>
<evidence type="ECO:0000256" key="10">
    <source>
        <dbReference type="ARBA" id="ARBA00023136"/>
    </source>
</evidence>
<dbReference type="GO" id="GO:0005524">
    <property type="term" value="F:ATP binding"/>
    <property type="evidence" value="ECO:0007669"/>
    <property type="project" value="UniProtKB-UniRule"/>
</dbReference>
<feature type="non-terminal residue" evidence="19">
    <location>
        <position position="1"/>
    </location>
</feature>
<dbReference type="CDD" id="cd14066">
    <property type="entry name" value="STKc_IRAK"/>
    <property type="match status" value="1"/>
</dbReference>
<dbReference type="Gene3D" id="1.10.510.10">
    <property type="entry name" value="Transferase(Phosphotransferase) domain 1"/>
    <property type="match status" value="1"/>
</dbReference>
<protein>
    <submittedName>
        <fullName evidence="19">Wall-associated receptor kinase-like 14</fullName>
    </submittedName>
</protein>
<keyword evidence="6 15" id="KW-0547">Nucleotide-binding</keyword>
<keyword evidence="9 17" id="KW-1133">Transmembrane helix</keyword>
<evidence type="ECO:0000256" key="3">
    <source>
        <dbReference type="ARBA" id="ARBA00022679"/>
    </source>
</evidence>
<evidence type="ECO:0000313" key="19">
    <source>
        <dbReference type="EMBL" id="OAY82568.1"/>
    </source>
</evidence>
<comment type="subcellular location">
    <subcellularLocation>
        <location evidence="1">Membrane</location>
        <topology evidence="1">Single-pass membrane protein</topology>
    </subcellularLocation>
</comment>
<evidence type="ECO:0000259" key="18">
    <source>
        <dbReference type="PROSITE" id="PS50011"/>
    </source>
</evidence>
<keyword evidence="4 17" id="KW-0812">Transmembrane</keyword>
<dbReference type="PROSITE" id="PS00107">
    <property type="entry name" value="PROTEIN_KINASE_ATP"/>
    <property type="match status" value="1"/>
</dbReference>
<dbReference type="InterPro" id="IPR000719">
    <property type="entry name" value="Prot_kinase_dom"/>
</dbReference>
<dbReference type="STRING" id="4615.A0A199W004"/>
<gene>
    <name evidence="19" type="ORF">ACMD2_16646</name>
</gene>
<dbReference type="PANTHER" id="PTHR46008:SF62">
    <property type="entry name" value="PROTEIN KINASE DOMAIN-CONTAINING PROTEIN"/>
    <property type="match status" value="1"/>
</dbReference>
<comment type="catalytic activity">
    <reaction evidence="13">
        <text>L-threonyl-[protein] + ATP = O-phospho-L-threonyl-[protein] + ADP + H(+)</text>
        <dbReference type="Rhea" id="RHEA:46608"/>
        <dbReference type="Rhea" id="RHEA-COMP:11060"/>
        <dbReference type="Rhea" id="RHEA-COMP:11605"/>
        <dbReference type="ChEBI" id="CHEBI:15378"/>
        <dbReference type="ChEBI" id="CHEBI:30013"/>
        <dbReference type="ChEBI" id="CHEBI:30616"/>
        <dbReference type="ChEBI" id="CHEBI:61977"/>
        <dbReference type="ChEBI" id="CHEBI:456216"/>
    </reaction>
</comment>
<keyword evidence="7 19" id="KW-0418">Kinase</keyword>
<keyword evidence="11" id="KW-0325">Glycoprotein</keyword>
<evidence type="ECO:0000256" key="12">
    <source>
        <dbReference type="ARBA" id="ARBA00047558"/>
    </source>
</evidence>
<feature type="domain" description="Protein kinase" evidence="18">
    <location>
        <begin position="85"/>
        <end position="366"/>
    </location>
</feature>
<dbReference type="SUPFAM" id="SSF56112">
    <property type="entry name" value="Protein kinase-like (PK-like)"/>
    <property type="match status" value="1"/>
</dbReference>
<dbReference type="GO" id="GO:0005886">
    <property type="term" value="C:plasma membrane"/>
    <property type="evidence" value="ECO:0007669"/>
    <property type="project" value="UniProtKB-ARBA"/>
</dbReference>
<accession>A0A199W004</accession>
<dbReference type="InterPro" id="IPR011009">
    <property type="entry name" value="Kinase-like_dom_sf"/>
</dbReference>
<feature type="transmembrane region" description="Helical" evidence="17">
    <location>
        <begin position="22"/>
        <end position="46"/>
    </location>
</feature>
<dbReference type="PANTHER" id="PTHR46008">
    <property type="entry name" value="LEAF RUST 10 DISEASE-RESISTANCE LOCUS RECEPTOR-LIKE PROTEIN KINASE-LIKE 1.4"/>
    <property type="match status" value="1"/>
</dbReference>
<keyword evidence="5" id="KW-0732">Signal</keyword>
<evidence type="ECO:0000256" key="8">
    <source>
        <dbReference type="ARBA" id="ARBA00022840"/>
    </source>
</evidence>
<dbReference type="FunFam" id="3.30.200.20:FF:000481">
    <property type="entry name" value="Wall-associated receptor kinase-like 14"/>
    <property type="match status" value="1"/>
</dbReference>
<dbReference type="InterPro" id="IPR008271">
    <property type="entry name" value="Ser/Thr_kinase_AS"/>
</dbReference>
<dbReference type="SMART" id="SM00220">
    <property type="entry name" value="S_TKc"/>
    <property type="match status" value="1"/>
</dbReference>
<dbReference type="InterPro" id="IPR001245">
    <property type="entry name" value="Ser-Thr/Tyr_kinase_cat_dom"/>
</dbReference>
<keyword evidence="19" id="KW-0675">Receptor</keyword>
<evidence type="ECO:0000256" key="11">
    <source>
        <dbReference type="ARBA" id="ARBA00023180"/>
    </source>
</evidence>
<dbReference type="GO" id="GO:0004674">
    <property type="term" value="F:protein serine/threonine kinase activity"/>
    <property type="evidence" value="ECO:0007669"/>
    <property type="project" value="UniProtKB-KW"/>
</dbReference>
<sequence>VGLPKCSASKYVSGGCGGRNRVGLLVGGMLSGAAIMAVVAGVCLLIRRRSSSLRKRKSTKRLLSEASCAVPLFPYKDIEKATNGFSEEQRLGTGAYGTVYAGKLSNNKLVAIKKIKQRDSSDSMEQVMNEIKLLSSVSHPNLVRLLGCCIERGEQILVYEFMPNGTLAQHLQRERGRPPLPWTVRLTIAMDTAKAIAYLHSAIHPPIYHRDIKSSNILLDYKYNSKVADFGLSRMGMMTDQSSHISTAPQGTPGYVDPQYHQNFHLSDKSDVYSFGVVLVEIITAMKVVDFNRVQSEVNLAALAIDKIGKGRIDEIIDPYLEPHRDAWTLSSIHKVAELAFRCLAFHRDMRPSMKEVVEELEQIRLSGWAPSSDDNMFMSTTSSLCSSLSNCTDKSRRVPSKSKRLVLVNTVAAEVKADSPVSVQDPWFSEQSSPSTNSLLYNVVH</sequence>
<evidence type="ECO:0000256" key="13">
    <source>
        <dbReference type="ARBA" id="ARBA00047951"/>
    </source>
</evidence>
<dbReference type="InterPro" id="IPR017441">
    <property type="entry name" value="Protein_kinase_ATP_BS"/>
</dbReference>
<dbReference type="PROSITE" id="PS00108">
    <property type="entry name" value="PROTEIN_KINASE_ST"/>
    <property type="match status" value="1"/>
</dbReference>
<proteinExistence type="inferred from homology"/>
<organism evidence="19 20">
    <name type="scientific">Ananas comosus</name>
    <name type="common">Pineapple</name>
    <name type="synonym">Ananas ananas</name>
    <dbReference type="NCBI Taxonomy" id="4615"/>
    <lineage>
        <taxon>Eukaryota</taxon>
        <taxon>Viridiplantae</taxon>
        <taxon>Streptophyta</taxon>
        <taxon>Embryophyta</taxon>
        <taxon>Tracheophyta</taxon>
        <taxon>Spermatophyta</taxon>
        <taxon>Magnoliopsida</taxon>
        <taxon>Liliopsida</taxon>
        <taxon>Poales</taxon>
        <taxon>Bromeliaceae</taxon>
        <taxon>Bromelioideae</taxon>
        <taxon>Ananas</taxon>
    </lineage>
</organism>
<comment type="similarity">
    <text evidence="16">Belongs to the protein kinase superfamily.</text>
</comment>
<comment type="function">
    <text evidence="14">Serine/threonine-protein kinase that may function as a signaling receptor of extracellular matrix component.</text>
</comment>
<dbReference type="Gene3D" id="3.30.200.20">
    <property type="entry name" value="Phosphorylase Kinase, domain 1"/>
    <property type="match status" value="1"/>
</dbReference>
<dbReference type="Pfam" id="PF07714">
    <property type="entry name" value="PK_Tyr_Ser-Thr"/>
    <property type="match status" value="1"/>
</dbReference>
<reference evidence="19 20" key="1">
    <citation type="journal article" date="2016" name="DNA Res.">
        <title>The draft genome of MD-2 pineapple using hybrid error correction of long reads.</title>
        <authorList>
            <person name="Redwan R.M."/>
            <person name="Saidin A."/>
            <person name="Kumar S.V."/>
        </authorList>
    </citation>
    <scope>NUCLEOTIDE SEQUENCE [LARGE SCALE GENOMIC DNA]</scope>
    <source>
        <strain evidence="20">cv. MD2</strain>
        <tissue evidence="19">Leaf</tissue>
    </source>
</reference>
<name>A0A199W004_ANACO</name>
<evidence type="ECO:0000256" key="15">
    <source>
        <dbReference type="PROSITE-ProRule" id="PRU10141"/>
    </source>
</evidence>
<evidence type="ECO:0000256" key="17">
    <source>
        <dbReference type="SAM" id="Phobius"/>
    </source>
</evidence>
<keyword evidence="10 17" id="KW-0472">Membrane</keyword>
<dbReference type="PROSITE" id="PS50011">
    <property type="entry name" value="PROTEIN_KINASE_DOM"/>
    <property type="match status" value="1"/>
</dbReference>
<dbReference type="FunFam" id="1.10.510.10:FF:000161">
    <property type="entry name" value="Wall-associated receptor kinase-like 20"/>
    <property type="match status" value="1"/>
</dbReference>
<keyword evidence="8 15" id="KW-0067">ATP-binding</keyword>
<evidence type="ECO:0000256" key="5">
    <source>
        <dbReference type="ARBA" id="ARBA00022729"/>
    </source>
</evidence>
<evidence type="ECO:0000313" key="20">
    <source>
        <dbReference type="Proteomes" id="UP000092600"/>
    </source>
</evidence>
<keyword evidence="2 16" id="KW-0723">Serine/threonine-protein kinase</keyword>
<evidence type="ECO:0000256" key="16">
    <source>
        <dbReference type="RuleBase" id="RU000304"/>
    </source>
</evidence>
<dbReference type="EMBL" id="LSRQ01000467">
    <property type="protein sequence ID" value="OAY82568.1"/>
    <property type="molecule type" value="Genomic_DNA"/>
</dbReference>
<evidence type="ECO:0000256" key="2">
    <source>
        <dbReference type="ARBA" id="ARBA00022527"/>
    </source>
</evidence>
<dbReference type="Proteomes" id="UP000092600">
    <property type="component" value="Unassembled WGS sequence"/>
</dbReference>
<evidence type="ECO:0000256" key="4">
    <source>
        <dbReference type="ARBA" id="ARBA00022692"/>
    </source>
</evidence>
<feature type="binding site" evidence="15">
    <location>
        <position position="114"/>
    </location>
    <ligand>
        <name>ATP</name>
        <dbReference type="ChEBI" id="CHEBI:30616"/>
    </ligand>
</feature>
<comment type="catalytic activity">
    <reaction evidence="12">
        <text>L-seryl-[protein] + ATP = O-phospho-L-seryl-[protein] + ADP + H(+)</text>
        <dbReference type="Rhea" id="RHEA:17989"/>
        <dbReference type="Rhea" id="RHEA-COMP:9863"/>
        <dbReference type="Rhea" id="RHEA-COMP:11604"/>
        <dbReference type="ChEBI" id="CHEBI:15378"/>
        <dbReference type="ChEBI" id="CHEBI:29999"/>
        <dbReference type="ChEBI" id="CHEBI:30616"/>
        <dbReference type="ChEBI" id="CHEBI:83421"/>
        <dbReference type="ChEBI" id="CHEBI:456216"/>
    </reaction>
</comment>
<evidence type="ECO:0000256" key="6">
    <source>
        <dbReference type="ARBA" id="ARBA00022741"/>
    </source>
</evidence>
<evidence type="ECO:0000256" key="9">
    <source>
        <dbReference type="ARBA" id="ARBA00022989"/>
    </source>
</evidence>
<comment type="caution">
    <text evidence="19">The sequence shown here is derived from an EMBL/GenBank/DDBJ whole genome shotgun (WGS) entry which is preliminary data.</text>
</comment>
<evidence type="ECO:0000256" key="14">
    <source>
        <dbReference type="ARBA" id="ARBA00056804"/>
    </source>
</evidence>
<keyword evidence="3" id="KW-0808">Transferase</keyword>
<evidence type="ECO:0000256" key="1">
    <source>
        <dbReference type="ARBA" id="ARBA00004167"/>
    </source>
</evidence>
<dbReference type="AlphaFoldDB" id="A0A199W004"/>